<dbReference type="Proteomes" id="UP001283361">
    <property type="component" value="Unassembled WGS sequence"/>
</dbReference>
<keyword evidence="1" id="KW-1133">Transmembrane helix</keyword>
<gene>
    <name evidence="2" type="ORF">RRG08_025112</name>
</gene>
<reference evidence="2" key="1">
    <citation type="journal article" date="2023" name="G3 (Bethesda)">
        <title>A reference genome for the long-term kleptoplast-retaining sea slug Elysia crispata morphotype clarki.</title>
        <authorList>
            <person name="Eastman K.E."/>
            <person name="Pendleton A.L."/>
            <person name="Shaikh M.A."/>
            <person name="Suttiyut T."/>
            <person name="Ogas R."/>
            <person name="Tomko P."/>
            <person name="Gavelis G."/>
            <person name="Widhalm J.R."/>
            <person name="Wisecaver J.H."/>
        </authorList>
    </citation>
    <scope>NUCLEOTIDE SEQUENCE</scope>
    <source>
        <strain evidence="2">ECLA1</strain>
    </source>
</reference>
<dbReference type="EMBL" id="JAWDGP010001769">
    <property type="protein sequence ID" value="KAK3788387.1"/>
    <property type="molecule type" value="Genomic_DNA"/>
</dbReference>
<evidence type="ECO:0000256" key="1">
    <source>
        <dbReference type="SAM" id="Phobius"/>
    </source>
</evidence>
<organism evidence="2 3">
    <name type="scientific">Elysia crispata</name>
    <name type="common">lettuce slug</name>
    <dbReference type="NCBI Taxonomy" id="231223"/>
    <lineage>
        <taxon>Eukaryota</taxon>
        <taxon>Metazoa</taxon>
        <taxon>Spiralia</taxon>
        <taxon>Lophotrochozoa</taxon>
        <taxon>Mollusca</taxon>
        <taxon>Gastropoda</taxon>
        <taxon>Heterobranchia</taxon>
        <taxon>Euthyneura</taxon>
        <taxon>Panpulmonata</taxon>
        <taxon>Sacoglossa</taxon>
        <taxon>Placobranchoidea</taxon>
        <taxon>Plakobranchidae</taxon>
        <taxon>Elysia</taxon>
    </lineage>
</organism>
<feature type="transmembrane region" description="Helical" evidence="1">
    <location>
        <begin position="115"/>
        <end position="133"/>
    </location>
</feature>
<protein>
    <submittedName>
        <fullName evidence="2">Uncharacterized protein</fullName>
    </submittedName>
</protein>
<accession>A0AAE1DZE8</accession>
<dbReference type="AlphaFoldDB" id="A0AAE1DZE8"/>
<evidence type="ECO:0000313" key="2">
    <source>
        <dbReference type="EMBL" id="KAK3788387.1"/>
    </source>
</evidence>
<evidence type="ECO:0000313" key="3">
    <source>
        <dbReference type="Proteomes" id="UP001283361"/>
    </source>
</evidence>
<name>A0AAE1DZE8_9GAST</name>
<sequence>MSLSTPITYSLPESVSSGFLCFYTVMRVLKYKETKVNSRLWRRWARKDLAKRSGVHASKRPADNGYPVRTLIRDISEDCVGLFATFGQTKTNQHFPVVAEGKRIEWVGLFSPISLVAWLACVLAVGITLLANVHRVIAGM</sequence>
<comment type="caution">
    <text evidence="2">The sequence shown here is derived from an EMBL/GenBank/DDBJ whole genome shotgun (WGS) entry which is preliminary data.</text>
</comment>
<keyword evidence="3" id="KW-1185">Reference proteome</keyword>
<proteinExistence type="predicted"/>
<keyword evidence="1" id="KW-0472">Membrane</keyword>
<keyword evidence="1" id="KW-0812">Transmembrane</keyword>